<accession>A0ABD2VVJ7</accession>
<feature type="compositionally biased region" description="Polar residues" evidence="1">
    <location>
        <begin position="12"/>
        <end position="32"/>
    </location>
</feature>
<reference evidence="2 3" key="1">
    <citation type="journal article" date="2024" name="bioRxiv">
        <title>A reference genome for Trichogramma kaykai: A tiny desert-dwelling parasitoid wasp with competing sex-ratio distorters.</title>
        <authorList>
            <person name="Culotta J."/>
            <person name="Lindsey A.R."/>
        </authorList>
    </citation>
    <scope>NUCLEOTIDE SEQUENCE [LARGE SCALE GENOMIC DNA]</scope>
    <source>
        <strain evidence="2 3">KSX58</strain>
    </source>
</reference>
<feature type="compositionally biased region" description="Basic and acidic residues" evidence="1">
    <location>
        <begin position="1"/>
        <end position="11"/>
    </location>
</feature>
<sequence>MSHNDRSDFSDQSRSLKSTDRTTSTENQLPDSLKVFSSTLTQDYINKNAPRKRFKIDHKEYKDVITHCCGNARYKEKKTKENDKTKKRKARSNSQERQKKDLKNSWRTNQLIIRCLLFELFK</sequence>
<gene>
    <name evidence="2" type="ORF">TKK_019579</name>
</gene>
<dbReference type="EMBL" id="JBJJXI010000169">
    <property type="protein sequence ID" value="KAL3384769.1"/>
    <property type="molecule type" value="Genomic_DNA"/>
</dbReference>
<keyword evidence="3" id="KW-1185">Reference proteome</keyword>
<feature type="compositionally biased region" description="Basic and acidic residues" evidence="1">
    <location>
        <begin position="94"/>
        <end position="103"/>
    </location>
</feature>
<protein>
    <submittedName>
        <fullName evidence="2">Uncharacterized protein</fullName>
    </submittedName>
</protein>
<evidence type="ECO:0000313" key="3">
    <source>
        <dbReference type="Proteomes" id="UP001627154"/>
    </source>
</evidence>
<comment type="caution">
    <text evidence="2">The sequence shown here is derived from an EMBL/GenBank/DDBJ whole genome shotgun (WGS) entry which is preliminary data.</text>
</comment>
<dbReference type="Proteomes" id="UP001627154">
    <property type="component" value="Unassembled WGS sequence"/>
</dbReference>
<proteinExistence type="predicted"/>
<evidence type="ECO:0000313" key="2">
    <source>
        <dbReference type="EMBL" id="KAL3384769.1"/>
    </source>
</evidence>
<feature type="region of interest" description="Disordered" evidence="1">
    <location>
        <begin position="1"/>
        <end position="32"/>
    </location>
</feature>
<dbReference type="AlphaFoldDB" id="A0ABD2VVJ7"/>
<evidence type="ECO:0000256" key="1">
    <source>
        <dbReference type="SAM" id="MobiDB-lite"/>
    </source>
</evidence>
<name>A0ABD2VVJ7_9HYME</name>
<organism evidence="2 3">
    <name type="scientific">Trichogramma kaykai</name>
    <dbReference type="NCBI Taxonomy" id="54128"/>
    <lineage>
        <taxon>Eukaryota</taxon>
        <taxon>Metazoa</taxon>
        <taxon>Ecdysozoa</taxon>
        <taxon>Arthropoda</taxon>
        <taxon>Hexapoda</taxon>
        <taxon>Insecta</taxon>
        <taxon>Pterygota</taxon>
        <taxon>Neoptera</taxon>
        <taxon>Endopterygota</taxon>
        <taxon>Hymenoptera</taxon>
        <taxon>Apocrita</taxon>
        <taxon>Proctotrupomorpha</taxon>
        <taxon>Chalcidoidea</taxon>
        <taxon>Trichogrammatidae</taxon>
        <taxon>Trichogramma</taxon>
    </lineage>
</organism>
<feature type="region of interest" description="Disordered" evidence="1">
    <location>
        <begin position="75"/>
        <end position="103"/>
    </location>
</feature>